<dbReference type="InterPro" id="IPR036397">
    <property type="entry name" value="RNaseH_sf"/>
</dbReference>
<dbReference type="STRING" id="177439.DP0965"/>
<dbReference type="GO" id="GO:0005829">
    <property type="term" value="C:cytosol"/>
    <property type="evidence" value="ECO:0007669"/>
    <property type="project" value="TreeGrafter"/>
</dbReference>
<dbReference type="CDD" id="cd06127">
    <property type="entry name" value="DEDDh"/>
    <property type="match status" value="1"/>
</dbReference>
<proteinExistence type="predicted"/>
<keyword evidence="3" id="KW-0269">Exonuclease</keyword>
<dbReference type="GO" id="GO:0006259">
    <property type="term" value="P:DNA metabolic process"/>
    <property type="evidence" value="ECO:0007669"/>
    <property type="project" value="UniProtKB-ARBA"/>
</dbReference>
<accession>Q6APN0</accession>
<dbReference type="HOGENOM" id="CLU_047806_9_0_7"/>
<dbReference type="PANTHER" id="PTHR30231:SF4">
    <property type="entry name" value="PROTEIN NEN2"/>
    <property type="match status" value="1"/>
</dbReference>
<gene>
    <name evidence="5" type="ordered locus">DP0965</name>
</gene>
<keyword evidence="6" id="KW-1185">Reference proteome</keyword>
<evidence type="ECO:0000313" key="5">
    <source>
        <dbReference type="EMBL" id="CAG35694.1"/>
    </source>
</evidence>
<dbReference type="SMART" id="SM00479">
    <property type="entry name" value="EXOIII"/>
    <property type="match status" value="1"/>
</dbReference>
<evidence type="ECO:0000256" key="1">
    <source>
        <dbReference type="ARBA" id="ARBA00022722"/>
    </source>
</evidence>
<evidence type="ECO:0000313" key="6">
    <source>
        <dbReference type="Proteomes" id="UP000000602"/>
    </source>
</evidence>
<evidence type="ECO:0000256" key="3">
    <source>
        <dbReference type="ARBA" id="ARBA00022839"/>
    </source>
</evidence>
<feature type="domain" description="Exonuclease" evidence="4">
    <location>
        <begin position="48"/>
        <end position="229"/>
    </location>
</feature>
<dbReference type="OrthoDB" id="5497329at2"/>
<dbReference type="Gene3D" id="3.30.420.10">
    <property type="entry name" value="Ribonuclease H-like superfamily/Ribonuclease H"/>
    <property type="match status" value="1"/>
</dbReference>
<name>Q6APN0_DESPS</name>
<dbReference type="SUPFAM" id="SSF53098">
    <property type="entry name" value="Ribonuclease H-like"/>
    <property type="match status" value="1"/>
</dbReference>
<dbReference type="RefSeq" id="WP_011188208.1">
    <property type="nucleotide sequence ID" value="NC_006138.1"/>
</dbReference>
<dbReference type="PANTHER" id="PTHR30231">
    <property type="entry name" value="DNA POLYMERASE III SUBUNIT EPSILON"/>
    <property type="match status" value="1"/>
</dbReference>
<dbReference type="InterPro" id="IPR012337">
    <property type="entry name" value="RNaseH-like_sf"/>
</dbReference>
<dbReference type="GO" id="GO:0003676">
    <property type="term" value="F:nucleic acid binding"/>
    <property type="evidence" value="ECO:0007669"/>
    <property type="project" value="InterPro"/>
</dbReference>
<dbReference type="InterPro" id="IPR013520">
    <property type="entry name" value="Ribonucl_H"/>
</dbReference>
<evidence type="ECO:0000259" key="4">
    <source>
        <dbReference type="SMART" id="SM00479"/>
    </source>
</evidence>
<dbReference type="Proteomes" id="UP000000602">
    <property type="component" value="Chromosome"/>
</dbReference>
<sequence>MMPSFKKSRPRDWPSILAEKAKKAKDPGLKKFYSAYNLDVNTPLQDIPFVALDFETTGLDLQKDGILSIGLIPFDTHRIYCKKAAYWVINPHSPLGEDSVIIHGITHSDINNAPGLGKVWQEVLNELAGKIVVVHYREIERKFLDKALHELLGEGIAFPVIDTMQIESIIQQKKRGGLWNWLKGRHPESIRLANSRSRYGLPHYQVHHALTDAIATAELLQAQIAHHYSDETPISTLWL</sequence>
<dbReference type="Pfam" id="PF00929">
    <property type="entry name" value="RNase_T"/>
    <property type="match status" value="1"/>
</dbReference>
<dbReference type="AlphaFoldDB" id="Q6APN0"/>
<organism evidence="5 6">
    <name type="scientific">Desulfotalea psychrophila (strain LSv54 / DSM 12343)</name>
    <dbReference type="NCBI Taxonomy" id="177439"/>
    <lineage>
        <taxon>Bacteria</taxon>
        <taxon>Pseudomonadati</taxon>
        <taxon>Thermodesulfobacteriota</taxon>
        <taxon>Desulfobulbia</taxon>
        <taxon>Desulfobulbales</taxon>
        <taxon>Desulfocapsaceae</taxon>
        <taxon>Desulfotalea</taxon>
    </lineage>
</organism>
<dbReference type="eggNOG" id="COG0847">
    <property type="taxonomic scope" value="Bacteria"/>
</dbReference>
<dbReference type="NCBIfam" id="NF006602">
    <property type="entry name" value="PRK09146.1"/>
    <property type="match status" value="1"/>
</dbReference>
<keyword evidence="1" id="KW-0540">Nuclease</keyword>
<dbReference type="KEGG" id="dps:DP0965"/>
<reference evidence="6" key="1">
    <citation type="journal article" date="2004" name="Environ. Microbiol.">
        <title>The genome of Desulfotalea psychrophila, a sulfate-reducing bacterium from permanently cold Arctic sediments.</title>
        <authorList>
            <person name="Rabus R."/>
            <person name="Ruepp A."/>
            <person name="Frickey T."/>
            <person name="Rattei T."/>
            <person name="Fartmann B."/>
            <person name="Stark M."/>
            <person name="Bauer M."/>
            <person name="Zibat A."/>
            <person name="Lombardot T."/>
            <person name="Becker I."/>
            <person name="Amann J."/>
            <person name="Gellner K."/>
            <person name="Teeling H."/>
            <person name="Leuschner W.D."/>
            <person name="Gloeckner F.-O."/>
            <person name="Lupas A.N."/>
            <person name="Amann R."/>
            <person name="Klenk H.-P."/>
        </authorList>
    </citation>
    <scope>NUCLEOTIDE SEQUENCE [LARGE SCALE GENOMIC DNA]</scope>
    <source>
        <strain evidence="6">DSM 12343 / LSv54</strain>
    </source>
</reference>
<keyword evidence="2" id="KW-0378">Hydrolase</keyword>
<dbReference type="GO" id="GO:0008408">
    <property type="term" value="F:3'-5' exonuclease activity"/>
    <property type="evidence" value="ECO:0007669"/>
    <property type="project" value="TreeGrafter"/>
</dbReference>
<protein>
    <submittedName>
        <fullName evidence="5">Probable DNA polymerase III, epsilon chain</fullName>
    </submittedName>
</protein>
<dbReference type="EMBL" id="CR522870">
    <property type="protein sequence ID" value="CAG35694.1"/>
    <property type="molecule type" value="Genomic_DNA"/>
</dbReference>
<evidence type="ECO:0000256" key="2">
    <source>
        <dbReference type="ARBA" id="ARBA00022801"/>
    </source>
</evidence>